<accession>A0A4C1YFN3</accession>
<gene>
    <name evidence="1" type="ORF">EVAR_49234_1</name>
</gene>
<name>A0A4C1YFN3_EUMVA</name>
<keyword evidence="2" id="KW-1185">Reference proteome</keyword>
<dbReference type="STRING" id="151549.A0A4C1YFN3"/>
<dbReference type="EMBL" id="BGZK01001180">
    <property type="protein sequence ID" value="GBP73612.1"/>
    <property type="molecule type" value="Genomic_DNA"/>
</dbReference>
<evidence type="ECO:0000313" key="2">
    <source>
        <dbReference type="Proteomes" id="UP000299102"/>
    </source>
</evidence>
<evidence type="ECO:0000313" key="1">
    <source>
        <dbReference type="EMBL" id="GBP73612.1"/>
    </source>
</evidence>
<dbReference type="Gene3D" id="2.60.120.970">
    <property type="match status" value="1"/>
</dbReference>
<reference evidence="1 2" key="1">
    <citation type="journal article" date="2019" name="Commun. Biol.">
        <title>The bagworm genome reveals a unique fibroin gene that provides high tensile strength.</title>
        <authorList>
            <person name="Kono N."/>
            <person name="Nakamura H."/>
            <person name="Ohtoshi R."/>
            <person name="Tomita M."/>
            <person name="Numata K."/>
            <person name="Arakawa K."/>
        </authorList>
    </citation>
    <scope>NUCLEOTIDE SEQUENCE [LARGE SCALE GENOMIC DNA]</scope>
</reference>
<dbReference type="AlphaFoldDB" id="A0A4C1YFN3"/>
<dbReference type="OrthoDB" id="5948587at2759"/>
<organism evidence="1 2">
    <name type="scientific">Eumeta variegata</name>
    <name type="common">Bagworm moth</name>
    <name type="synonym">Eumeta japonica</name>
    <dbReference type="NCBI Taxonomy" id="151549"/>
    <lineage>
        <taxon>Eukaryota</taxon>
        <taxon>Metazoa</taxon>
        <taxon>Ecdysozoa</taxon>
        <taxon>Arthropoda</taxon>
        <taxon>Hexapoda</taxon>
        <taxon>Insecta</taxon>
        <taxon>Pterygota</taxon>
        <taxon>Neoptera</taxon>
        <taxon>Endopterygota</taxon>
        <taxon>Lepidoptera</taxon>
        <taxon>Glossata</taxon>
        <taxon>Ditrysia</taxon>
        <taxon>Tineoidea</taxon>
        <taxon>Psychidae</taxon>
        <taxon>Oiketicinae</taxon>
        <taxon>Eumeta</taxon>
    </lineage>
</organism>
<proteinExistence type="predicted"/>
<dbReference type="Proteomes" id="UP000299102">
    <property type="component" value="Unassembled WGS sequence"/>
</dbReference>
<sequence length="287" mass="31525">MVRGLESTARTGTEIKNGTGVEAECRIGIGIKSMTRIKIKNSIGSKIYGKNENEFDSKHLGALSAFGVKAGTARTFLLEGYFSSRPGRLLYTQFPEFCLWAFELQPERQVRARASFPSGRLRVSQRRAWGLGHVRARGLSGVRSVHQRVGGGGGPGRTPRRWAALARARRCWLPRLAAVGAELACPKEPPPVPVVCPSCRLHETTREHNLQIIRESLLAKLGFTQAPNTTGRELPPVPENMMQLFGQHAPTPAGLQGDAPQPARAFVTHTEEDDFLARTNNVIVFAR</sequence>
<protein>
    <submittedName>
        <fullName evidence="1">Uncharacterized protein</fullName>
    </submittedName>
</protein>
<comment type="caution">
    <text evidence="1">The sequence shown here is derived from an EMBL/GenBank/DDBJ whole genome shotgun (WGS) entry which is preliminary data.</text>
</comment>